<keyword evidence="2" id="KW-1185">Reference proteome</keyword>
<accession>A0AAP0R7C7</accession>
<reference evidence="1 2" key="1">
    <citation type="journal article" date="2024" name="Plant J.">
        <title>Genome sequences and population genomics reveal climatic adaptation and genomic divergence between two closely related sweetgum species.</title>
        <authorList>
            <person name="Xu W.Q."/>
            <person name="Ren C.Q."/>
            <person name="Zhang X.Y."/>
            <person name="Comes H.P."/>
            <person name="Liu X.H."/>
            <person name="Li Y.G."/>
            <person name="Kettle C.J."/>
            <person name="Jalonen R."/>
            <person name="Gaisberger H."/>
            <person name="Ma Y.Z."/>
            <person name="Qiu Y.X."/>
        </authorList>
    </citation>
    <scope>NUCLEOTIDE SEQUENCE [LARGE SCALE GENOMIC DNA]</scope>
    <source>
        <strain evidence="1">Hangzhou</strain>
    </source>
</reference>
<name>A0AAP0R7C7_LIQFO</name>
<dbReference type="Proteomes" id="UP001415857">
    <property type="component" value="Unassembled WGS sequence"/>
</dbReference>
<evidence type="ECO:0000313" key="2">
    <source>
        <dbReference type="Proteomes" id="UP001415857"/>
    </source>
</evidence>
<gene>
    <name evidence="1" type="ORF">L1049_026270</name>
</gene>
<comment type="caution">
    <text evidence="1">The sequence shown here is derived from an EMBL/GenBank/DDBJ whole genome shotgun (WGS) entry which is preliminary data.</text>
</comment>
<dbReference type="AlphaFoldDB" id="A0AAP0R7C7"/>
<proteinExistence type="predicted"/>
<evidence type="ECO:0000313" key="1">
    <source>
        <dbReference type="EMBL" id="KAK9270688.1"/>
    </source>
</evidence>
<sequence length="100" mass="11794">MIKFFLIRELFKQLSTVKRRKLGVDQERQLFTRFEKEGNKGQSIGVAVDSDDAYDFSSNLRFGNFWVLVFYTICVGEYKNWFLFLDCRNLQLSFSVTLIG</sequence>
<protein>
    <submittedName>
        <fullName evidence="1">Uncharacterized protein</fullName>
    </submittedName>
</protein>
<dbReference type="EMBL" id="JBBPBK010000014">
    <property type="protein sequence ID" value="KAK9270688.1"/>
    <property type="molecule type" value="Genomic_DNA"/>
</dbReference>
<organism evidence="1 2">
    <name type="scientific">Liquidambar formosana</name>
    <name type="common">Formosan gum</name>
    <dbReference type="NCBI Taxonomy" id="63359"/>
    <lineage>
        <taxon>Eukaryota</taxon>
        <taxon>Viridiplantae</taxon>
        <taxon>Streptophyta</taxon>
        <taxon>Embryophyta</taxon>
        <taxon>Tracheophyta</taxon>
        <taxon>Spermatophyta</taxon>
        <taxon>Magnoliopsida</taxon>
        <taxon>eudicotyledons</taxon>
        <taxon>Gunneridae</taxon>
        <taxon>Pentapetalae</taxon>
        <taxon>Saxifragales</taxon>
        <taxon>Altingiaceae</taxon>
        <taxon>Liquidambar</taxon>
    </lineage>
</organism>